<dbReference type="Proteomes" id="UP001501470">
    <property type="component" value="Unassembled WGS sequence"/>
</dbReference>
<dbReference type="Pfam" id="PF04909">
    <property type="entry name" value="Amidohydro_2"/>
    <property type="match status" value="1"/>
</dbReference>
<comment type="caution">
    <text evidence="2">The sequence shown here is derived from an EMBL/GenBank/DDBJ whole genome shotgun (WGS) entry which is preliminary data.</text>
</comment>
<evidence type="ECO:0000313" key="2">
    <source>
        <dbReference type="EMBL" id="GAA1577945.1"/>
    </source>
</evidence>
<gene>
    <name evidence="2" type="ORF">GCM10009827_119660</name>
</gene>
<sequence length="480" mass="52143">MRTREGSMSTVVDVHCHVFNAADLPVKGFIHRLHLRNAALGGLLSGLIDTLIQGAAPSFEADLGRLNTLLGGGGGGGGGLEGLGPAPEESFEHEVDVAVAELRGTQPELLTRIGTALAEEDGAAGGLEGIGDATRTARRAVRWVKLFGRSRLDLVAELVRVSGDRLDLAVPLLVDLDSGLADRSRTTQQQQVELFEKLSRATMLGVLPGAGKARLHPFIGFDPLRELLARRTHDVETPLDLVKRAVLRYGFVGVKVYPPMGWRPSGNAADGRHTAQDAAELDRIVGDLAAWCEEQDVPITAHANNSNHADPGFDGYGGPDDWLPVLAAHPRLRLNLGHFGGAQQTEPADGWPWRMAQAMAAHHGLFADVGNHRIHDPAIRAGYAETLRSMRAGAATRSVAERVMYGSDWYMLALYPDDDLFLERYLTLFAGFGDEARDAFAGRNALRFLGFDDPRNRNAQRLSQRYERYAPANVPAWLAR</sequence>
<name>A0ABN2DKH8_9ACTN</name>
<dbReference type="Gene3D" id="3.20.20.140">
    <property type="entry name" value="Metal-dependent hydrolases"/>
    <property type="match status" value="1"/>
</dbReference>
<organism evidence="2 3">
    <name type="scientific">Dactylosporangium maewongense</name>
    <dbReference type="NCBI Taxonomy" id="634393"/>
    <lineage>
        <taxon>Bacteria</taxon>
        <taxon>Bacillati</taxon>
        <taxon>Actinomycetota</taxon>
        <taxon>Actinomycetes</taxon>
        <taxon>Micromonosporales</taxon>
        <taxon>Micromonosporaceae</taxon>
        <taxon>Dactylosporangium</taxon>
    </lineage>
</organism>
<evidence type="ECO:0000259" key="1">
    <source>
        <dbReference type="Pfam" id="PF04909"/>
    </source>
</evidence>
<keyword evidence="3" id="KW-1185">Reference proteome</keyword>
<dbReference type="InterPro" id="IPR032466">
    <property type="entry name" value="Metal_Hydrolase"/>
</dbReference>
<dbReference type="EMBL" id="BAAAQD010000070">
    <property type="protein sequence ID" value="GAA1577945.1"/>
    <property type="molecule type" value="Genomic_DNA"/>
</dbReference>
<dbReference type="SUPFAM" id="SSF51556">
    <property type="entry name" value="Metallo-dependent hydrolases"/>
    <property type="match status" value="1"/>
</dbReference>
<proteinExistence type="predicted"/>
<protein>
    <recommendedName>
        <fullName evidence="1">Amidohydrolase-related domain-containing protein</fullName>
    </recommendedName>
</protein>
<accession>A0ABN2DKH8</accession>
<evidence type="ECO:0000313" key="3">
    <source>
        <dbReference type="Proteomes" id="UP001501470"/>
    </source>
</evidence>
<reference evidence="2 3" key="1">
    <citation type="journal article" date="2019" name="Int. J. Syst. Evol. Microbiol.">
        <title>The Global Catalogue of Microorganisms (GCM) 10K type strain sequencing project: providing services to taxonomists for standard genome sequencing and annotation.</title>
        <authorList>
            <consortium name="The Broad Institute Genomics Platform"/>
            <consortium name="The Broad Institute Genome Sequencing Center for Infectious Disease"/>
            <person name="Wu L."/>
            <person name="Ma J."/>
        </authorList>
    </citation>
    <scope>NUCLEOTIDE SEQUENCE [LARGE SCALE GENOMIC DNA]</scope>
    <source>
        <strain evidence="2 3">JCM 15933</strain>
    </source>
</reference>
<feature type="domain" description="Amidohydrolase-related" evidence="1">
    <location>
        <begin position="233"/>
        <end position="451"/>
    </location>
</feature>
<dbReference type="InterPro" id="IPR006680">
    <property type="entry name" value="Amidohydro-rel"/>
</dbReference>